<dbReference type="AlphaFoldDB" id="A0AAV2DQN2"/>
<feature type="region of interest" description="Disordered" evidence="1">
    <location>
        <begin position="139"/>
        <end position="161"/>
    </location>
</feature>
<feature type="region of interest" description="Disordered" evidence="1">
    <location>
        <begin position="404"/>
        <end position="443"/>
    </location>
</feature>
<evidence type="ECO:0000313" key="3">
    <source>
        <dbReference type="Proteomes" id="UP001497516"/>
    </source>
</evidence>
<organism evidence="2 3">
    <name type="scientific">Linum trigynum</name>
    <dbReference type="NCBI Taxonomy" id="586398"/>
    <lineage>
        <taxon>Eukaryota</taxon>
        <taxon>Viridiplantae</taxon>
        <taxon>Streptophyta</taxon>
        <taxon>Embryophyta</taxon>
        <taxon>Tracheophyta</taxon>
        <taxon>Spermatophyta</taxon>
        <taxon>Magnoliopsida</taxon>
        <taxon>eudicotyledons</taxon>
        <taxon>Gunneridae</taxon>
        <taxon>Pentapetalae</taxon>
        <taxon>rosids</taxon>
        <taxon>fabids</taxon>
        <taxon>Malpighiales</taxon>
        <taxon>Linaceae</taxon>
        <taxon>Linum</taxon>
    </lineage>
</organism>
<keyword evidence="3" id="KW-1185">Reference proteome</keyword>
<feature type="compositionally biased region" description="Basic and acidic residues" evidence="1">
    <location>
        <begin position="312"/>
        <end position="324"/>
    </location>
</feature>
<reference evidence="2 3" key="1">
    <citation type="submission" date="2024-04" db="EMBL/GenBank/DDBJ databases">
        <authorList>
            <person name="Fracassetti M."/>
        </authorList>
    </citation>
    <scope>NUCLEOTIDE SEQUENCE [LARGE SCALE GENOMIC DNA]</scope>
</reference>
<feature type="compositionally biased region" description="Polar residues" evidence="1">
    <location>
        <begin position="407"/>
        <end position="423"/>
    </location>
</feature>
<protein>
    <submittedName>
        <fullName evidence="2">Uncharacterized protein</fullName>
    </submittedName>
</protein>
<gene>
    <name evidence="2" type="ORF">LTRI10_LOCUS17617</name>
</gene>
<accession>A0AAV2DQN2</accession>
<sequence>MSSSWLSDPFWNRMMQRIDAICADQAATAREKGSAVMEEAADYEVVGKESLTSGDEAKVTQQPPPVAAEIAAVIGSAVVEEEDPDAGDKEEQHQFLATPATFTPIETSTQVVGAKFTASLGEKLLSAESEKMMTSARLEAGGTPGWRGSSLSPRGRKADDVGRTLYSPRRRKKKKQKWKPKIGDRFNRQREAEHRRLFAMTKAWVDSWQSRRPGKQQSATAHVVSSIDWEKELTVSGVASGSIFHRLTIYSTPEKELKKRYVGVDRRREVETEREMTVVVGEASRTVEAKKGSSPRKKKDGAGRGDGCPPEQRFEMSELREETPPGRGATTETGGELGETESWTRVAGSSLSLHRLRNPSPPEEVMAMEGKTKLAKEWSTKEMSAIEEEGSIFLSFVNPRQEAATFGPSQQSGPSWVASSWAESTATGGGSGPRRPGTRADFC</sequence>
<feature type="region of interest" description="Disordered" evidence="1">
    <location>
        <begin position="281"/>
        <end position="370"/>
    </location>
</feature>
<dbReference type="EMBL" id="OZ034816">
    <property type="protein sequence ID" value="CAL1375845.1"/>
    <property type="molecule type" value="Genomic_DNA"/>
</dbReference>
<dbReference type="Proteomes" id="UP001497516">
    <property type="component" value="Chromosome 3"/>
</dbReference>
<evidence type="ECO:0000313" key="2">
    <source>
        <dbReference type="EMBL" id="CAL1375845.1"/>
    </source>
</evidence>
<name>A0AAV2DQN2_9ROSI</name>
<feature type="compositionally biased region" description="Low complexity" evidence="1">
    <location>
        <begin position="325"/>
        <end position="334"/>
    </location>
</feature>
<evidence type="ECO:0000256" key="1">
    <source>
        <dbReference type="SAM" id="MobiDB-lite"/>
    </source>
</evidence>
<proteinExistence type="predicted"/>